<dbReference type="RefSeq" id="WP_184325252.1">
    <property type="nucleotide sequence ID" value="NZ_JACHLZ010000001.1"/>
</dbReference>
<reference evidence="2 3" key="1">
    <citation type="submission" date="2020-08" db="EMBL/GenBank/DDBJ databases">
        <title>Sequencing the genomes of 1000 actinobacteria strains.</title>
        <authorList>
            <person name="Klenk H.-P."/>
        </authorList>
    </citation>
    <scope>NUCLEOTIDE SEQUENCE [LARGE SCALE GENOMIC DNA]</scope>
    <source>
        <strain evidence="2 3">DSM 28796</strain>
    </source>
</reference>
<dbReference type="Proteomes" id="UP000588158">
    <property type="component" value="Unassembled WGS sequence"/>
</dbReference>
<evidence type="ECO:0000313" key="3">
    <source>
        <dbReference type="Proteomes" id="UP000588158"/>
    </source>
</evidence>
<dbReference type="InterPro" id="IPR041581">
    <property type="entry name" value="Glyoxalase_6"/>
</dbReference>
<dbReference type="PANTHER" id="PTHR35908">
    <property type="entry name" value="HYPOTHETICAL FUSION PROTEIN"/>
    <property type="match status" value="1"/>
</dbReference>
<protein>
    <recommendedName>
        <fullName evidence="1">Glyoxalase-like domain-containing protein</fullName>
    </recommendedName>
</protein>
<organism evidence="2 3">
    <name type="scientific">Brachybacterium aquaticum</name>
    <dbReference type="NCBI Taxonomy" id="1432564"/>
    <lineage>
        <taxon>Bacteria</taxon>
        <taxon>Bacillati</taxon>
        <taxon>Actinomycetota</taxon>
        <taxon>Actinomycetes</taxon>
        <taxon>Micrococcales</taxon>
        <taxon>Dermabacteraceae</taxon>
        <taxon>Brachybacterium</taxon>
    </lineage>
</organism>
<dbReference type="Pfam" id="PF18029">
    <property type="entry name" value="Glyoxalase_6"/>
    <property type="match status" value="1"/>
</dbReference>
<name>A0A841AET8_9MICO</name>
<accession>A0A841AET8</accession>
<dbReference type="SUPFAM" id="SSF54593">
    <property type="entry name" value="Glyoxalase/Bleomycin resistance protein/Dihydroxybiphenyl dioxygenase"/>
    <property type="match status" value="1"/>
</dbReference>
<dbReference type="InterPro" id="IPR029068">
    <property type="entry name" value="Glyas_Bleomycin-R_OHBP_Dase"/>
</dbReference>
<dbReference type="Gene3D" id="3.10.180.10">
    <property type="entry name" value="2,3-Dihydroxybiphenyl 1,2-Dioxygenase, domain 1"/>
    <property type="match status" value="1"/>
</dbReference>
<dbReference type="EMBL" id="JACHLZ010000001">
    <property type="protein sequence ID" value="MBB5831845.1"/>
    <property type="molecule type" value="Genomic_DNA"/>
</dbReference>
<evidence type="ECO:0000259" key="1">
    <source>
        <dbReference type="Pfam" id="PF18029"/>
    </source>
</evidence>
<dbReference type="PANTHER" id="PTHR35908:SF1">
    <property type="entry name" value="CONSERVED PROTEIN"/>
    <property type="match status" value="1"/>
</dbReference>
<gene>
    <name evidence="2" type="ORF">HNR70_001658</name>
</gene>
<dbReference type="AlphaFoldDB" id="A0A841AET8"/>
<evidence type="ECO:0000313" key="2">
    <source>
        <dbReference type="EMBL" id="MBB5831845.1"/>
    </source>
</evidence>
<feature type="domain" description="Glyoxalase-like" evidence="1">
    <location>
        <begin position="8"/>
        <end position="134"/>
    </location>
</feature>
<sequence length="139" mass="15496">MRLRWYTVVVDSLDPRAQARWWAAALEGVVVDESDEGGLVIPGDMPPELLADGPVPAERWHRFPPGLAFVRVDGAKQVKNRLHLDLAPHAEDDRDAQIERLLAHGARRVDVGQDESVVDWTVLADPEGNEFCLLSSRLD</sequence>
<proteinExistence type="predicted"/>
<comment type="caution">
    <text evidence="2">The sequence shown here is derived from an EMBL/GenBank/DDBJ whole genome shotgun (WGS) entry which is preliminary data.</text>
</comment>
<keyword evidence="3" id="KW-1185">Reference proteome</keyword>